<organism evidence="1 2">
    <name type="scientific">Armillaria solidipes</name>
    <dbReference type="NCBI Taxonomy" id="1076256"/>
    <lineage>
        <taxon>Eukaryota</taxon>
        <taxon>Fungi</taxon>
        <taxon>Dikarya</taxon>
        <taxon>Basidiomycota</taxon>
        <taxon>Agaricomycotina</taxon>
        <taxon>Agaricomycetes</taxon>
        <taxon>Agaricomycetidae</taxon>
        <taxon>Agaricales</taxon>
        <taxon>Marasmiineae</taxon>
        <taxon>Physalacriaceae</taxon>
        <taxon>Armillaria</taxon>
    </lineage>
</organism>
<protein>
    <submittedName>
        <fullName evidence="1">Uncharacterized protein</fullName>
    </submittedName>
</protein>
<accession>A0A2H3B7J2</accession>
<dbReference type="AlphaFoldDB" id="A0A2H3B7J2"/>
<keyword evidence="2" id="KW-1185">Reference proteome</keyword>
<evidence type="ECO:0000313" key="2">
    <source>
        <dbReference type="Proteomes" id="UP000218334"/>
    </source>
</evidence>
<name>A0A2H3B7J2_9AGAR</name>
<gene>
    <name evidence="1" type="ORF">ARMSODRAFT_613706</name>
</gene>
<sequence length="95" mass="11170">MNLLWRTTACTILLNKKMPFIHDSRHRYPFLTVLYLSFITSLRLKTRLHYKQILFIRGGGKGNHTAIKWYPSDYEGVSNDQTRISNSYTKQAFGE</sequence>
<dbReference type="Proteomes" id="UP000218334">
    <property type="component" value="Unassembled WGS sequence"/>
</dbReference>
<proteinExistence type="predicted"/>
<evidence type="ECO:0000313" key="1">
    <source>
        <dbReference type="EMBL" id="PBK62008.1"/>
    </source>
</evidence>
<reference evidence="2" key="1">
    <citation type="journal article" date="2017" name="Nat. Ecol. Evol.">
        <title>Genome expansion and lineage-specific genetic innovations in the forest pathogenic fungi Armillaria.</title>
        <authorList>
            <person name="Sipos G."/>
            <person name="Prasanna A.N."/>
            <person name="Walter M.C."/>
            <person name="O'Connor E."/>
            <person name="Balint B."/>
            <person name="Krizsan K."/>
            <person name="Kiss B."/>
            <person name="Hess J."/>
            <person name="Varga T."/>
            <person name="Slot J."/>
            <person name="Riley R."/>
            <person name="Boka B."/>
            <person name="Rigling D."/>
            <person name="Barry K."/>
            <person name="Lee J."/>
            <person name="Mihaltcheva S."/>
            <person name="LaButti K."/>
            <person name="Lipzen A."/>
            <person name="Waldron R."/>
            <person name="Moloney N.M."/>
            <person name="Sperisen C."/>
            <person name="Kredics L."/>
            <person name="Vagvoelgyi C."/>
            <person name="Patrignani A."/>
            <person name="Fitzpatrick D."/>
            <person name="Nagy I."/>
            <person name="Doyle S."/>
            <person name="Anderson J.B."/>
            <person name="Grigoriev I.V."/>
            <person name="Gueldener U."/>
            <person name="Muensterkoetter M."/>
            <person name="Nagy L.G."/>
        </authorList>
    </citation>
    <scope>NUCLEOTIDE SEQUENCE [LARGE SCALE GENOMIC DNA]</scope>
    <source>
        <strain evidence="2">28-4</strain>
    </source>
</reference>
<dbReference type="EMBL" id="KZ293470">
    <property type="protein sequence ID" value="PBK62008.1"/>
    <property type="molecule type" value="Genomic_DNA"/>
</dbReference>